<accession>A0A1G6SRX8</accession>
<organism evidence="1 2">
    <name type="scientific">Ectopseudomonas chengduensis</name>
    <dbReference type="NCBI Taxonomy" id="489632"/>
    <lineage>
        <taxon>Bacteria</taxon>
        <taxon>Pseudomonadati</taxon>
        <taxon>Pseudomonadota</taxon>
        <taxon>Gammaproteobacteria</taxon>
        <taxon>Pseudomonadales</taxon>
        <taxon>Pseudomonadaceae</taxon>
        <taxon>Ectopseudomonas</taxon>
    </lineage>
</organism>
<evidence type="ECO:0000313" key="2">
    <source>
        <dbReference type="Proteomes" id="UP000199467"/>
    </source>
</evidence>
<dbReference type="RefSeq" id="WP_055987006.1">
    <property type="nucleotide sequence ID" value="NZ_FMZQ01000012.1"/>
</dbReference>
<keyword evidence="2" id="KW-1185">Reference proteome</keyword>
<sequence>MTQTYPKPWKSYQEQLDQLIARGMTVTDNAKALDYLERIGYYRLSGYWFAFRERTEFCCPLDPHSGKKPKKVKQDRLPLDDFRPGTTFQNAVDLYVFDKKLRLLVLDALERVEIALRVDISHSLGKHHKFAYLQPELFHESFSSKLDGQTGLTKHHGWLSKHAALISRSKEDFIRHNKEKYGLPLAVWVACEVWDFGTLSTLFDGMTEADQDAISSQYNISNGRIFASWLRSLNYLRNVCAHHSRLWNRNIVDQPKLPPVAQVPSLATFHSDPQRQARPFMLLCMTQHLMKIINPSSSWGVRLKALLENDFPDLAHLDLGLDRMGVDDGWKARDW</sequence>
<protein>
    <submittedName>
        <fullName evidence="1">Abortive infection bacteriophage resistance protein</fullName>
    </submittedName>
</protein>
<dbReference type="Pfam" id="PF07751">
    <property type="entry name" value="Abi_2"/>
    <property type="match status" value="1"/>
</dbReference>
<gene>
    <name evidence="1" type="ORF">SAMN05216576_112108</name>
</gene>
<dbReference type="Proteomes" id="UP000199467">
    <property type="component" value="Unassembled WGS sequence"/>
</dbReference>
<dbReference type="InterPro" id="IPR017034">
    <property type="entry name" value="Abi_system_AbiD/AbiF"/>
</dbReference>
<name>A0A1G6SRX8_9GAMM</name>
<dbReference type="PIRSF" id="PIRSF034934">
    <property type="entry name" value="AbiF_AbiD"/>
    <property type="match status" value="1"/>
</dbReference>
<dbReference type="InterPro" id="IPR011664">
    <property type="entry name" value="Abi_system_AbiD/AbiF-like"/>
</dbReference>
<proteinExistence type="predicted"/>
<dbReference type="AlphaFoldDB" id="A0A1G6SRX8"/>
<evidence type="ECO:0000313" key="1">
    <source>
        <dbReference type="EMBL" id="SDD19690.1"/>
    </source>
</evidence>
<reference evidence="2" key="1">
    <citation type="submission" date="2016-10" db="EMBL/GenBank/DDBJ databases">
        <authorList>
            <person name="Varghese N."/>
            <person name="Submissions S."/>
        </authorList>
    </citation>
    <scope>NUCLEOTIDE SEQUENCE [LARGE SCALE GENOMIC DNA]</scope>
    <source>
        <strain evidence="2">DSM 26382</strain>
    </source>
</reference>
<dbReference type="EMBL" id="FMZQ01000012">
    <property type="protein sequence ID" value="SDD19690.1"/>
    <property type="molecule type" value="Genomic_DNA"/>
</dbReference>